<feature type="compositionally biased region" description="Polar residues" evidence="1">
    <location>
        <begin position="1"/>
        <end position="11"/>
    </location>
</feature>
<evidence type="ECO:0000256" key="1">
    <source>
        <dbReference type="SAM" id="MobiDB-lite"/>
    </source>
</evidence>
<gene>
    <name evidence="2" type="ORF">I553_10797</name>
</gene>
<accession>X8DDC3</accession>
<proteinExistence type="predicted"/>
<evidence type="ECO:0000313" key="2">
    <source>
        <dbReference type="EMBL" id="EUA65500.1"/>
    </source>
</evidence>
<organism evidence="2">
    <name type="scientific">Mycobacterium xenopi 4042</name>
    <dbReference type="NCBI Taxonomy" id="1299334"/>
    <lineage>
        <taxon>Bacteria</taxon>
        <taxon>Bacillati</taxon>
        <taxon>Actinomycetota</taxon>
        <taxon>Actinomycetes</taxon>
        <taxon>Mycobacteriales</taxon>
        <taxon>Mycobacteriaceae</taxon>
        <taxon>Mycobacterium</taxon>
    </lineage>
</organism>
<dbReference type="EMBL" id="JAOB01000027">
    <property type="protein sequence ID" value="EUA65500.1"/>
    <property type="molecule type" value="Genomic_DNA"/>
</dbReference>
<comment type="caution">
    <text evidence="2">The sequence shown here is derived from an EMBL/GenBank/DDBJ whole genome shotgun (WGS) entry which is preliminary data.</text>
</comment>
<reference evidence="2" key="1">
    <citation type="submission" date="2014-01" db="EMBL/GenBank/DDBJ databases">
        <authorList>
            <person name="Brown-Elliot B."/>
            <person name="Wallace R."/>
            <person name="Lenaerts A."/>
            <person name="Ordway D."/>
            <person name="DeGroote M.A."/>
            <person name="Parker T."/>
            <person name="Sizemore C."/>
            <person name="Tallon L.J."/>
            <person name="Sadzewicz L.K."/>
            <person name="Sengamalay N."/>
            <person name="Fraser C.M."/>
            <person name="Hine E."/>
            <person name="Shefchek K.A."/>
            <person name="Das S.P."/>
            <person name="Tettelin H."/>
        </authorList>
    </citation>
    <scope>NUCLEOTIDE SEQUENCE [LARGE SCALE GENOMIC DNA]</scope>
    <source>
        <strain evidence="2">4042</strain>
    </source>
</reference>
<feature type="compositionally biased region" description="Polar residues" evidence="1">
    <location>
        <begin position="31"/>
        <end position="43"/>
    </location>
</feature>
<dbReference type="AlphaFoldDB" id="X8DDC3"/>
<sequence>MLGSNLTQQLVKATGDPPTQHPAPVLRAPHQMQTQRAHTSQGATKPLTRHDPNLKQRHRQISPSHADHRCARFPGATKATGPLGAHRWSATLWAAVSP</sequence>
<feature type="region of interest" description="Disordered" evidence="1">
    <location>
        <begin position="1"/>
        <end position="83"/>
    </location>
</feature>
<name>X8DDC3_MYCXE</name>
<protein>
    <submittedName>
        <fullName evidence="2">Uncharacterized protein</fullName>
    </submittedName>
</protein>